<dbReference type="EMBL" id="JEMT01017927">
    <property type="protein sequence ID" value="EXX67206.1"/>
    <property type="molecule type" value="Genomic_DNA"/>
</dbReference>
<evidence type="ECO:0000313" key="2">
    <source>
        <dbReference type="Proteomes" id="UP000022910"/>
    </source>
</evidence>
<evidence type="ECO:0000313" key="1">
    <source>
        <dbReference type="EMBL" id="EXX67206.1"/>
    </source>
</evidence>
<comment type="caution">
    <text evidence="1">The sequence shown here is derived from an EMBL/GenBank/DDBJ whole genome shotgun (WGS) entry which is preliminary data.</text>
</comment>
<name>A0A015L442_RHIIW</name>
<gene>
    <name evidence="1" type="ORF">RirG_116500</name>
</gene>
<accession>A0A015L442</accession>
<protein>
    <submittedName>
        <fullName evidence="1">Uncharacterized protein</fullName>
    </submittedName>
</protein>
<dbReference type="AlphaFoldDB" id="A0A015L442"/>
<dbReference type="OrthoDB" id="2437851at2759"/>
<dbReference type="HOGENOM" id="CLU_2334763_0_0_1"/>
<keyword evidence="2" id="KW-1185">Reference proteome</keyword>
<sequence>MSKDYGFQIPHAAITLLTIDNTIPTTEAIDMIAPPTNDIPIPSEEGKTWHLKLGILIEDELFPYVPTDPIYKTKNCRRRGKDPLTPGSRLWLEAVKNH</sequence>
<dbReference type="Proteomes" id="UP000022910">
    <property type="component" value="Unassembled WGS sequence"/>
</dbReference>
<proteinExistence type="predicted"/>
<organism evidence="1 2">
    <name type="scientific">Rhizophagus irregularis (strain DAOM 197198w)</name>
    <name type="common">Glomus intraradices</name>
    <dbReference type="NCBI Taxonomy" id="1432141"/>
    <lineage>
        <taxon>Eukaryota</taxon>
        <taxon>Fungi</taxon>
        <taxon>Fungi incertae sedis</taxon>
        <taxon>Mucoromycota</taxon>
        <taxon>Glomeromycotina</taxon>
        <taxon>Glomeromycetes</taxon>
        <taxon>Glomerales</taxon>
        <taxon>Glomeraceae</taxon>
        <taxon>Rhizophagus</taxon>
    </lineage>
</organism>
<reference evidence="1 2" key="1">
    <citation type="submission" date="2014-02" db="EMBL/GenBank/DDBJ databases">
        <title>Single nucleus genome sequencing reveals high similarity among nuclei of an endomycorrhizal fungus.</title>
        <authorList>
            <person name="Lin K."/>
            <person name="Geurts R."/>
            <person name="Zhang Z."/>
            <person name="Limpens E."/>
            <person name="Saunders D.G."/>
            <person name="Mu D."/>
            <person name="Pang E."/>
            <person name="Cao H."/>
            <person name="Cha H."/>
            <person name="Lin T."/>
            <person name="Zhou Q."/>
            <person name="Shang Y."/>
            <person name="Li Y."/>
            <person name="Ivanov S."/>
            <person name="Sharma T."/>
            <person name="Velzen R.V."/>
            <person name="Ruijter N.D."/>
            <person name="Aanen D.K."/>
            <person name="Win J."/>
            <person name="Kamoun S."/>
            <person name="Bisseling T."/>
            <person name="Huang S."/>
        </authorList>
    </citation>
    <scope>NUCLEOTIDE SEQUENCE [LARGE SCALE GENOMIC DNA]</scope>
    <source>
        <strain evidence="2">DAOM197198w</strain>
    </source>
</reference>